<evidence type="ECO:0000256" key="7">
    <source>
        <dbReference type="PROSITE-ProRule" id="PRU01016"/>
    </source>
</evidence>
<dbReference type="PANTHER" id="PTHR10629">
    <property type="entry name" value="CYTOSINE-SPECIFIC METHYLTRANSFERASE"/>
    <property type="match status" value="1"/>
</dbReference>
<dbReference type="PRINTS" id="PR00105">
    <property type="entry name" value="C5METTRFRASE"/>
</dbReference>
<dbReference type="Gene3D" id="1.10.1660.10">
    <property type="match status" value="1"/>
</dbReference>
<dbReference type="Proteomes" id="UP000315303">
    <property type="component" value="Unassembled WGS sequence"/>
</dbReference>
<evidence type="ECO:0000256" key="4">
    <source>
        <dbReference type="ARBA" id="ARBA00022691"/>
    </source>
</evidence>
<dbReference type="OrthoDB" id="9813719at2"/>
<evidence type="ECO:0000256" key="1">
    <source>
        <dbReference type="ARBA" id="ARBA00006594"/>
    </source>
</evidence>
<proteinExistence type="inferred from homology"/>
<keyword evidence="3 7" id="KW-0808">Transferase</keyword>
<keyword evidence="4 7" id="KW-0949">S-adenosyl-L-methionine</keyword>
<dbReference type="GO" id="GO:0032259">
    <property type="term" value="P:methylation"/>
    <property type="evidence" value="ECO:0007669"/>
    <property type="project" value="UniProtKB-KW"/>
</dbReference>
<dbReference type="InterPro" id="IPR031303">
    <property type="entry name" value="C5_meth_CS"/>
</dbReference>
<evidence type="ECO:0000256" key="2">
    <source>
        <dbReference type="ARBA" id="ARBA00022603"/>
    </source>
</evidence>
<evidence type="ECO:0000259" key="11">
    <source>
        <dbReference type="Pfam" id="PF01555"/>
    </source>
</evidence>
<comment type="similarity">
    <text evidence="1">Belongs to the N(4)/N(6)-methyltransferase family.</text>
</comment>
<dbReference type="Pfam" id="PF01555">
    <property type="entry name" value="N6_N4_Mtase"/>
    <property type="match status" value="1"/>
</dbReference>
<evidence type="ECO:0000313" key="12">
    <source>
        <dbReference type="EMBL" id="TPH13253.1"/>
    </source>
</evidence>
<dbReference type="NCBIfam" id="TIGR00675">
    <property type="entry name" value="dcm"/>
    <property type="match status" value="1"/>
</dbReference>
<dbReference type="GO" id="GO:0009307">
    <property type="term" value="P:DNA restriction-modification system"/>
    <property type="evidence" value="ECO:0007669"/>
    <property type="project" value="UniProtKB-KW"/>
</dbReference>
<dbReference type="InterPro" id="IPR001525">
    <property type="entry name" value="C5_MeTfrase"/>
</dbReference>
<feature type="active site" evidence="7">
    <location>
        <position position="676"/>
    </location>
</feature>
<dbReference type="InterPro" id="IPR002941">
    <property type="entry name" value="DNA_methylase_N4/N6"/>
</dbReference>
<dbReference type="GO" id="GO:0003677">
    <property type="term" value="F:DNA binding"/>
    <property type="evidence" value="ECO:0007669"/>
    <property type="project" value="InterPro"/>
</dbReference>
<keyword evidence="5" id="KW-0680">Restriction system</keyword>
<dbReference type="PROSITE" id="PS00094">
    <property type="entry name" value="C5_MTASE_1"/>
    <property type="match status" value="1"/>
</dbReference>
<dbReference type="InterPro" id="IPR029063">
    <property type="entry name" value="SAM-dependent_MTases_sf"/>
</dbReference>
<keyword evidence="13" id="KW-1185">Reference proteome</keyword>
<gene>
    <name evidence="12" type="primary">dcm</name>
    <name evidence="12" type="ORF">EPA86_13750</name>
</gene>
<dbReference type="PROSITE" id="PS00095">
    <property type="entry name" value="C5_MTASE_2"/>
    <property type="match status" value="1"/>
</dbReference>
<dbReference type="SUPFAM" id="SSF46955">
    <property type="entry name" value="Putative DNA-binding domain"/>
    <property type="match status" value="1"/>
</dbReference>
<evidence type="ECO:0000256" key="3">
    <source>
        <dbReference type="ARBA" id="ARBA00022679"/>
    </source>
</evidence>
<organism evidence="12 13">
    <name type="scientific">Litorilituus lipolyticus</name>
    <dbReference type="NCBI Taxonomy" id="2491017"/>
    <lineage>
        <taxon>Bacteria</taxon>
        <taxon>Pseudomonadati</taxon>
        <taxon>Pseudomonadota</taxon>
        <taxon>Gammaproteobacteria</taxon>
        <taxon>Alteromonadales</taxon>
        <taxon>Colwelliaceae</taxon>
        <taxon>Litorilituus</taxon>
    </lineage>
</organism>
<reference evidence="12 13" key="1">
    <citation type="submission" date="2019-01" db="EMBL/GenBank/DDBJ databases">
        <title>Litorilituus lipolytica sp. nov., isolated from intertidal sand of the Yellow Sea in China.</title>
        <authorList>
            <person name="Liu A."/>
        </authorList>
    </citation>
    <scope>NUCLEOTIDE SEQUENCE [LARGE SCALE GENOMIC DNA]</scope>
    <source>
        <strain evidence="12 13">RZ04</strain>
    </source>
</reference>
<dbReference type="GO" id="GO:0044027">
    <property type="term" value="P:negative regulation of gene expression via chromosomal CpG island methylation"/>
    <property type="evidence" value="ECO:0007669"/>
    <property type="project" value="TreeGrafter"/>
</dbReference>
<comment type="similarity">
    <text evidence="7 8">Belongs to the class I-like SAM-binding methyltransferase superfamily. C5-methyltransferase family.</text>
</comment>
<dbReference type="Gene3D" id="3.90.120.10">
    <property type="entry name" value="DNA Methylase, subunit A, domain 2"/>
    <property type="match status" value="1"/>
</dbReference>
<comment type="caution">
    <text evidence="12">The sequence shown here is derived from an EMBL/GenBank/DDBJ whole genome shotgun (WGS) entry which is preliminary data.</text>
</comment>
<dbReference type="GO" id="GO:0003886">
    <property type="term" value="F:DNA (cytosine-5-)-methyltransferase activity"/>
    <property type="evidence" value="ECO:0007669"/>
    <property type="project" value="UniProtKB-EC"/>
</dbReference>
<dbReference type="InterPro" id="IPR002052">
    <property type="entry name" value="DNA_methylase_N6_adenine_CS"/>
</dbReference>
<name>A0A502KUF0_9GAMM</name>
<dbReference type="GO" id="GO:0008170">
    <property type="term" value="F:N-methyltransferase activity"/>
    <property type="evidence" value="ECO:0007669"/>
    <property type="project" value="InterPro"/>
</dbReference>
<evidence type="ECO:0000256" key="10">
    <source>
        <dbReference type="SAM" id="MobiDB-lite"/>
    </source>
</evidence>
<dbReference type="AlphaFoldDB" id="A0A502KUF0"/>
<dbReference type="Gene3D" id="3.40.50.150">
    <property type="entry name" value="Vaccinia Virus protein VP39"/>
    <property type="match status" value="3"/>
</dbReference>
<dbReference type="InterPro" id="IPR018117">
    <property type="entry name" value="C5_DNA_meth_AS"/>
</dbReference>
<dbReference type="Pfam" id="PF00145">
    <property type="entry name" value="DNA_methylase"/>
    <property type="match status" value="1"/>
</dbReference>
<feature type="domain" description="DNA methylase N-4/N-6" evidence="11">
    <location>
        <begin position="6"/>
        <end position="139"/>
    </location>
</feature>
<evidence type="ECO:0000256" key="8">
    <source>
        <dbReference type="RuleBase" id="RU000416"/>
    </source>
</evidence>
<dbReference type="PROSITE" id="PS51679">
    <property type="entry name" value="SAM_MT_C5"/>
    <property type="match status" value="1"/>
</dbReference>
<sequence length="982" mass="112399">MNNNKTLIKTSEVAGILSKSEATIKRWELEGKITSFRNERNHRLYCKDEVLGLKTTLENKHIPSEHTLPISRAIKPKAHPAHYLMHKYWGRKPHNVVSEYLATHTKKGDKILDPFMGSGVTIIEAAKLERQVIGVDLNPMSKFIVDNTINKVNIAEFQVSFEKIYDKLYEQYRSYYNSACPNCNSTVEFSSLVWEEKIISTIRLNCSNCKKVIKISDENDIALISYIEANFHKLMKNKSFPIDKVLQYVKRSGNERIDELFSKRALVILSSFIEEFNKIQDKAIRDLLLFVFSSALPNCSRMLPGDVKTASYKSGWVISKFWVPKTHTERNVFECIKLRYKAILKGKSETTQIDSRFVKTFNQDSKYLSQIEDESIDYIWTDPPYGESIAYLGLSHLWNSWLGFEPDYSNEIIIDSFRSKKIDSFEEGMNGVFRELNRVLKKGKYISFSFHNRDLKVWKAIVEPLLRNGFQLVNVVMQPQAVSSGTQGINKNNTLKGDFIYNFMKVSKPIETSFEHHPDAYNLIKSLTTEYLRKHEKCSAAELYEYLIPQIILNHAFIDKDGKVIDVEALLNKEFTYFSEGDEFFWKNKVQLCNQPLGVLDLFSGAGGFSTGFKKSGYVVASAVEFDKEIVATYKKNHPETNIHNVDIRKLPTSAVIEDFKERNIKCDVIIGGPPCQGFSMSGNRIRKSFEGKFDERNELFMEFFRFVKDLRPSYFIIENVEGILNYNNGQVKDEIYRLFDSIGYKLDSKVLLAANYGVPQLRKRAFFFGTNKDIAPSKLIPNETHDANSFVSVWDAISDLPKIESSEGSDLLVKDKHPKYSEYQLKLGAHSQNVIHNHKASIHSKETINKLKMINNGKKQSDLPEHMQTKSVHSGSWGRMEKDKPAYTLTTRINTPSVGRIVHPESNRTITPREAARIQSFPDDFIFIGGITTIGKQIGNAVSPLLAEQLAKQIKIAEQLHKDIGQQSKEEIEKQIANSFG</sequence>
<dbReference type="InterPro" id="IPR009061">
    <property type="entry name" value="DNA-bd_dom_put_sf"/>
</dbReference>
<evidence type="ECO:0000256" key="5">
    <source>
        <dbReference type="ARBA" id="ARBA00022747"/>
    </source>
</evidence>
<dbReference type="PANTHER" id="PTHR10629:SF52">
    <property type="entry name" value="DNA (CYTOSINE-5)-METHYLTRANSFERASE 1"/>
    <property type="match status" value="1"/>
</dbReference>
<accession>A0A502KUF0</accession>
<evidence type="ECO:0000313" key="13">
    <source>
        <dbReference type="Proteomes" id="UP000315303"/>
    </source>
</evidence>
<keyword evidence="2 7" id="KW-0489">Methyltransferase</keyword>
<feature type="region of interest" description="Disordered" evidence="10">
    <location>
        <begin position="861"/>
        <end position="881"/>
    </location>
</feature>
<evidence type="ECO:0000256" key="9">
    <source>
        <dbReference type="RuleBase" id="RU000417"/>
    </source>
</evidence>
<dbReference type="InterPro" id="IPR050390">
    <property type="entry name" value="C5-Methyltransferase"/>
</dbReference>
<dbReference type="PROSITE" id="PS00092">
    <property type="entry name" value="N6_MTASE"/>
    <property type="match status" value="1"/>
</dbReference>
<dbReference type="SUPFAM" id="SSF53335">
    <property type="entry name" value="S-adenosyl-L-methionine-dependent methyltransferases"/>
    <property type="match status" value="3"/>
</dbReference>
<dbReference type="EC" id="2.1.1.37" evidence="9"/>
<evidence type="ECO:0000256" key="6">
    <source>
        <dbReference type="ARBA" id="ARBA00047422"/>
    </source>
</evidence>
<dbReference type="EMBL" id="SAWY01000036">
    <property type="protein sequence ID" value="TPH13253.1"/>
    <property type="molecule type" value="Genomic_DNA"/>
</dbReference>
<protein>
    <recommendedName>
        <fullName evidence="9">Cytosine-specific methyltransferase</fullName>
        <ecNumber evidence="9">2.1.1.37</ecNumber>
    </recommendedName>
</protein>
<comment type="catalytic activity">
    <reaction evidence="6 9">
        <text>a 2'-deoxycytidine in DNA + S-adenosyl-L-methionine = a 5-methyl-2'-deoxycytidine in DNA + S-adenosyl-L-homocysteine + H(+)</text>
        <dbReference type="Rhea" id="RHEA:13681"/>
        <dbReference type="Rhea" id="RHEA-COMP:11369"/>
        <dbReference type="Rhea" id="RHEA-COMP:11370"/>
        <dbReference type="ChEBI" id="CHEBI:15378"/>
        <dbReference type="ChEBI" id="CHEBI:57856"/>
        <dbReference type="ChEBI" id="CHEBI:59789"/>
        <dbReference type="ChEBI" id="CHEBI:85452"/>
        <dbReference type="ChEBI" id="CHEBI:85454"/>
        <dbReference type="EC" id="2.1.1.37"/>
    </reaction>
</comment>